<sequence length="151" mass="16669">MTFIDTSILCNLVPVPGFDQHRDEVVREMGERLNSGERFILPITAVVETGNHIAQLKSGHDRLTAAQKFDAVLRTVCAGQAPWILHDVAWDKAFLEQLLNGADTSTSYVEHAQARLGAGDLCILTERQAYSNRSRIRAGVWTLDEALSAHA</sequence>
<gene>
    <name evidence="1" type="ORF">AYL44_13455</name>
</gene>
<dbReference type="EMBL" id="LSTV01000005">
    <property type="protein sequence ID" value="OAH49199.1"/>
    <property type="molecule type" value="Genomic_DNA"/>
</dbReference>
<dbReference type="AlphaFoldDB" id="A0A177K719"/>
<proteinExistence type="predicted"/>
<evidence type="ECO:0008006" key="3">
    <source>
        <dbReference type="Google" id="ProtNLM"/>
    </source>
</evidence>
<dbReference type="Proteomes" id="UP000076998">
    <property type="component" value="Unassembled WGS sequence"/>
</dbReference>
<reference evidence="1 2" key="1">
    <citation type="submission" date="2016-02" db="EMBL/GenBank/DDBJ databases">
        <authorList>
            <person name="Wen L."/>
            <person name="He K."/>
            <person name="Yang H."/>
        </authorList>
    </citation>
    <scope>NUCLEOTIDE SEQUENCE [LARGE SCALE GENOMIC DNA]</scope>
    <source>
        <strain evidence="1 2">CD11_3</strain>
    </source>
</reference>
<comment type="caution">
    <text evidence="1">The sequence shown here is derived from an EMBL/GenBank/DDBJ whole genome shotgun (WGS) entry which is preliminary data.</text>
</comment>
<evidence type="ECO:0000313" key="1">
    <source>
        <dbReference type="EMBL" id="OAH49199.1"/>
    </source>
</evidence>
<organism evidence="1 2">
    <name type="scientific">Microbacterium oleivorans</name>
    <dbReference type="NCBI Taxonomy" id="273677"/>
    <lineage>
        <taxon>Bacteria</taxon>
        <taxon>Bacillati</taxon>
        <taxon>Actinomycetota</taxon>
        <taxon>Actinomycetes</taxon>
        <taxon>Micrococcales</taxon>
        <taxon>Microbacteriaceae</taxon>
        <taxon>Microbacterium</taxon>
    </lineage>
</organism>
<protein>
    <recommendedName>
        <fullName evidence="3">PIN domain-containing protein</fullName>
    </recommendedName>
</protein>
<name>A0A177K719_9MICO</name>
<accession>A0A177K719</accession>
<evidence type="ECO:0000313" key="2">
    <source>
        <dbReference type="Proteomes" id="UP000076998"/>
    </source>
</evidence>